<comment type="caution">
    <text evidence="2">The sequence shown here is derived from an EMBL/GenBank/DDBJ whole genome shotgun (WGS) entry which is preliminary data.</text>
</comment>
<dbReference type="Proteomes" id="UP000178240">
    <property type="component" value="Unassembled WGS sequence"/>
</dbReference>
<sequence length="185" mass="20551">MSEQSNYLSPKNFAKMASGGKNFMPSAVKKELEKAGLKHVFAGTKIKKDDALKAVRHLKNAGLLKTAKRTDQIYGAAAQAQYQEDLAREEAIRQEHVQTNIRIDLGEELTAEDRGKNLTNYDPKSTLGRYQLSSQTRQSLNQERQKPGSKPTKKDSGLKPNNRKPARPANLDLADLPDMGIDFGN</sequence>
<protein>
    <submittedName>
        <fullName evidence="2">Uncharacterized protein</fullName>
    </submittedName>
</protein>
<feature type="compositionally biased region" description="Polar residues" evidence="1">
    <location>
        <begin position="131"/>
        <end position="142"/>
    </location>
</feature>
<evidence type="ECO:0000256" key="1">
    <source>
        <dbReference type="SAM" id="MobiDB-lite"/>
    </source>
</evidence>
<dbReference type="EMBL" id="MHIE01000005">
    <property type="protein sequence ID" value="OGY46321.1"/>
    <property type="molecule type" value="Genomic_DNA"/>
</dbReference>
<proteinExistence type="predicted"/>
<organism evidence="2 3">
    <name type="scientific">Candidatus Buchananbacteria bacterium RIFCSPHIGHO2_01_FULL_44_11</name>
    <dbReference type="NCBI Taxonomy" id="1797535"/>
    <lineage>
        <taxon>Bacteria</taxon>
        <taxon>Candidatus Buchananiibacteriota</taxon>
    </lineage>
</organism>
<reference evidence="2 3" key="1">
    <citation type="journal article" date="2016" name="Nat. Commun.">
        <title>Thousands of microbial genomes shed light on interconnected biogeochemical processes in an aquifer system.</title>
        <authorList>
            <person name="Anantharaman K."/>
            <person name="Brown C.T."/>
            <person name="Hug L.A."/>
            <person name="Sharon I."/>
            <person name="Castelle C.J."/>
            <person name="Probst A.J."/>
            <person name="Thomas B.C."/>
            <person name="Singh A."/>
            <person name="Wilkins M.J."/>
            <person name="Karaoz U."/>
            <person name="Brodie E.L."/>
            <person name="Williams K.H."/>
            <person name="Hubbard S.S."/>
            <person name="Banfield J.F."/>
        </authorList>
    </citation>
    <scope>NUCLEOTIDE SEQUENCE [LARGE SCALE GENOMIC DNA]</scope>
</reference>
<gene>
    <name evidence="2" type="ORF">A2744_01745</name>
</gene>
<dbReference type="STRING" id="1797535.A2744_01745"/>
<feature type="region of interest" description="Disordered" evidence="1">
    <location>
        <begin position="110"/>
        <end position="185"/>
    </location>
</feature>
<evidence type="ECO:0000313" key="3">
    <source>
        <dbReference type="Proteomes" id="UP000178240"/>
    </source>
</evidence>
<accession>A0A1G1Y257</accession>
<evidence type="ECO:0000313" key="2">
    <source>
        <dbReference type="EMBL" id="OGY46321.1"/>
    </source>
</evidence>
<dbReference type="AlphaFoldDB" id="A0A1G1Y257"/>
<name>A0A1G1Y257_9BACT</name>